<dbReference type="InterPro" id="IPR011598">
    <property type="entry name" value="bHLH_dom"/>
</dbReference>
<feature type="compositionally biased region" description="Acidic residues" evidence="5">
    <location>
        <begin position="104"/>
        <end position="120"/>
    </location>
</feature>
<evidence type="ECO:0000313" key="7">
    <source>
        <dbReference type="EMBL" id="KAK4482662.1"/>
    </source>
</evidence>
<dbReference type="PANTHER" id="PTHR31945:SF17">
    <property type="entry name" value="TRANSCRIPTION FACTOR FER-LIKE IRON DEFICIENCY-INDUCED TRANSCRIPTION FACTOR"/>
    <property type="match status" value="1"/>
</dbReference>
<evidence type="ECO:0000256" key="3">
    <source>
        <dbReference type="ARBA" id="ARBA00023163"/>
    </source>
</evidence>
<sequence length="249" mass="28273">MERTNKETEMVQSNVYANDFGIVDFMDEPNFDQFINLYREENAINPIVNFSNQGYGCDQHNNINVGGCLVDDQLFSPIPQIDLFDLDHVANVSMNFGLQNEYPNEAEEEEEEEESIDEEGSSATTTTNTSGKKKNNKVDRSRTLISERKRRSRMKEKLYALRALVPNITKMDKASIVGDAVLYVQDLQMKAKKLKTEIAGLESSLTGGGDKRKGRTNQDTKKLNVTNFSPIIKKILKVLNKDLLYYVLN</sequence>
<comment type="subcellular location">
    <subcellularLocation>
        <location evidence="1">Nucleus</location>
    </subcellularLocation>
</comment>
<evidence type="ECO:0000256" key="4">
    <source>
        <dbReference type="ARBA" id="ARBA00023242"/>
    </source>
</evidence>
<dbReference type="PROSITE" id="PS50888">
    <property type="entry name" value="BHLH"/>
    <property type="match status" value="1"/>
</dbReference>
<comment type="caution">
    <text evidence="7">The sequence shown here is derived from an EMBL/GenBank/DDBJ whole genome shotgun (WGS) entry which is preliminary data.</text>
</comment>
<keyword evidence="8" id="KW-1185">Reference proteome</keyword>
<keyword evidence="4" id="KW-0539">Nucleus</keyword>
<dbReference type="SMART" id="SM00353">
    <property type="entry name" value="HLH"/>
    <property type="match status" value="1"/>
</dbReference>
<feature type="region of interest" description="Disordered" evidence="5">
    <location>
        <begin position="102"/>
        <end position="149"/>
    </location>
</feature>
<dbReference type="Gene3D" id="4.10.280.10">
    <property type="entry name" value="Helix-loop-helix DNA-binding domain"/>
    <property type="match status" value="1"/>
</dbReference>
<name>A0ABR0D055_9LAMI</name>
<keyword evidence="2" id="KW-0805">Transcription regulation</keyword>
<keyword evidence="3" id="KW-0804">Transcription</keyword>
<dbReference type="InterPro" id="IPR036638">
    <property type="entry name" value="HLH_DNA-bd_sf"/>
</dbReference>
<dbReference type="Proteomes" id="UP001291926">
    <property type="component" value="Unassembled WGS sequence"/>
</dbReference>
<feature type="compositionally biased region" description="Low complexity" evidence="5">
    <location>
        <begin position="121"/>
        <end position="130"/>
    </location>
</feature>
<feature type="domain" description="BHLH" evidence="6">
    <location>
        <begin position="138"/>
        <end position="187"/>
    </location>
</feature>
<dbReference type="InterPro" id="IPR051358">
    <property type="entry name" value="TF_AMS/ICE1/BHLH6-like"/>
</dbReference>
<evidence type="ECO:0000313" key="8">
    <source>
        <dbReference type="Proteomes" id="UP001291926"/>
    </source>
</evidence>
<dbReference type="PANTHER" id="PTHR31945">
    <property type="entry name" value="TRANSCRIPTION FACTOR SCREAM2-RELATED"/>
    <property type="match status" value="1"/>
</dbReference>
<evidence type="ECO:0000256" key="2">
    <source>
        <dbReference type="ARBA" id="ARBA00023015"/>
    </source>
</evidence>
<dbReference type="EMBL" id="JAYDYQ010002534">
    <property type="protein sequence ID" value="KAK4482662.1"/>
    <property type="molecule type" value="Genomic_DNA"/>
</dbReference>
<protein>
    <recommendedName>
        <fullName evidence="6">BHLH domain-containing protein</fullName>
    </recommendedName>
</protein>
<organism evidence="7 8">
    <name type="scientific">Penstemon davidsonii</name>
    <dbReference type="NCBI Taxonomy" id="160366"/>
    <lineage>
        <taxon>Eukaryota</taxon>
        <taxon>Viridiplantae</taxon>
        <taxon>Streptophyta</taxon>
        <taxon>Embryophyta</taxon>
        <taxon>Tracheophyta</taxon>
        <taxon>Spermatophyta</taxon>
        <taxon>Magnoliopsida</taxon>
        <taxon>eudicotyledons</taxon>
        <taxon>Gunneridae</taxon>
        <taxon>Pentapetalae</taxon>
        <taxon>asterids</taxon>
        <taxon>lamiids</taxon>
        <taxon>Lamiales</taxon>
        <taxon>Plantaginaceae</taxon>
        <taxon>Cheloneae</taxon>
        <taxon>Penstemon</taxon>
    </lineage>
</organism>
<gene>
    <name evidence="7" type="ORF">RD792_009827</name>
</gene>
<evidence type="ECO:0000256" key="5">
    <source>
        <dbReference type="SAM" id="MobiDB-lite"/>
    </source>
</evidence>
<feature type="compositionally biased region" description="Basic and acidic residues" evidence="5">
    <location>
        <begin position="136"/>
        <end position="147"/>
    </location>
</feature>
<dbReference type="Pfam" id="PF00010">
    <property type="entry name" value="HLH"/>
    <property type="match status" value="1"/>
</dbReference>
<evidence type="ECO:0000259" key="6">
    <source>
        <dbReference type="PROSITE" id="PS50888"/>
    </source>
</evidence>
<proteinExistence type="predicted"/>
<accession>A0ABR0D055</accession>
<reference evidence="7 8" key="1">
    <citation type="journal article" date="2023" name="bioRxiv">
        <title>Genome report: Whole genome sequence and annotation of Penstemon davidsonii.</title>
        <authorList>
            <person name="Ostevik K.L."/>
            <person name="Alabady M."/>
            <person name="Zhang M."/>
            <person name="Rausher M.D."/>
        </authorList>
    </citation>
    <scope>NUCLEOTIDE SEQUENCE [LARGE SCALE GENOMIC DNA]</scope>
    <source>
        <strain evidence="7">DNT005</strain>
        <tissue evidence="7">Whole leaf</tissue>
    </source>
</reference>
<dbReference type="SUPFAM" id="SSF47459">
    <property type="entry name" value="HLH, helix-loop-helix DNA-binding domain"/>
    <property type="match status" value="1"/>
</dbReference>
<evidence type="ECO:0000256" key="1">
    <source>
        <dbReference type="ARBA" id="ARBA00004123"/>
    </source>
</evidence>